<dbReference type="AlphaFoldDB" id="T1H0A3"/>
<name>T1H0A3_MEGSC</name>
<organism evidence="2 3">
    <name type="scientific">Megaselia scalaris</name>
    <name type="common">Humpbacked fly</name>
    <name type="synonym">Phora scalaris</name>
    <dbReference type="NCBI Taxonomy" id="36166"/>
    <lineage>
        <taxon>Eukaryota</taxon>
        <taxon>Metazoa</taxon>
        <taxon>Ecdysozoa</taxon>
        <taxon>Arthropoda</taxon>
        <taxon>Hexapoda</taxon>
        <taxon>Insecta</taxon>
        <taxon>Pterygota</taxon>
        <taxon>Neoptera</taxon>
        <taxon>Endopterygota</taxon>
        <taxon>Diptera</taxon>
        <taxon>Brachycera</taxon>
        <taxon>Muscomorpha</taxon>
        <taxon>Platypezoidea</taxon>
        <taxon>Phoridae</taxon>
        <taxon>Megaseliini</taxon>
        <taxon>Megaselia</taxon>
    </lineage>
</organism>
<reference evidence="2" key="2">
    <citation type="submission" date="2015-06" db="UniProtKB">
        <authorList>
            <consortium name="EnsemblMetazoa"/>
        </authorList>
    </citation>
    <scope>IDENTIFICATION</scope>
</reference>
<accession>T1H0A3</accession>
<feature type="signal peptide" evidence="1">
    <location>
        <begin position="1"/>
        <end position="23"/>
    </location>
</feature>
<protein>
    <submittedName>
        <fullName evidence="2">Uncharacterized protein</fullName>
    </submittedName>
</protein>
<evidence type="ECO:0000313" key="2">
    <source>
        <dbReference type="EnsemblMetazoa" id="MESCA009576-PA"/>
    </source>
</evidence>
<sequence>MRQRPNLFFLLIDIVFKFPILDGVELSNSAKYLGTGSLVGNKILMKEGKRPLWFACSRHILGF</sequence>
<dbReference type="EMBL" id="CAQQ02087104">
    <property type="status" value="NOT_ANNOTATED_CDS"/>
    <property type="molecule type" value="Genomic_DNA"/>
</dbReference>
<dbReference type="Proteomes" id="UP000015102">
    <property type="component" value="Unassembled WGS sequence"/>
</dbReference>
<keyword evidence="3" id="KW-1185">Reference proteome</keyword>
<keyword evidence="1" id="KW-0732">Signal</keyword>
<evidence type="ECO:0000256" key="1">
    <source>
        <dbReference type="SAM" id="SignalP"/>
    </source>
</evidence>
<feature type="chain" id="PRO_5004577874" evidence="1">
    <location>
        <begin position="24"/>
        <end position="63"/>
    </location>
</feature>
<dbReference type="EnsemblMetazoa" id="MESCA009576-RA">
    <property type="protein sequence ID" value="MESCA009576-PA"/>
    <property type="gene ID" value="MESCA009576"/>
</dbReference>
<evidence type="ECO:0000313" key="3">
    <source>
        <dbReference type="Proteomes" id="UP000015102"/>
    </source>
</evidence>
<proteinExistence type="predicted"/>
<reference evidence="3" key="1">
    <citation type="submission" date="2013-02" db="EMBL/GenBank/DDBJ databases">
        <authorList>
            <person name="Hughes D."/>
        </authorList>
    </citation>
    <scope>NUCLEOTIDE SEQUENCE</scope>
    <source>
        <strain>Durham</strain>
        <strain evidence="3">NC isolate 2 -- Noor lab</strain>
    </source>
</reference>
<dbReference type="HOGENOM" id="CLU_2888323_0_0_1"/>